<dbReference type="Proteomes" id="UP000317315">
    <property type="component" value="Unassembled WGS sequence"/>
</dbReference>
<keyword evidence="5" id="KW-1185">Reference proteome</keyword>
<evidence type="ECO:0000256" key="2">
    <source>
        <dbReference type="SAM" id="Phobius"/>
    </source>
</evidence>
<dbReference type="InterPro" id="IPR004147">
    <property type="entry name" value="ABC1_dom"/>
</dbReference>
<organism evidence="4 5">
    <name type="scientific">Balnearium lithotrophicum</name>
    <dbReference type="NCBI Taxonomy" id="223788"/>
    <lineage>
        <taxon>Bacteria</taxon>
        <taxon>Pseudomonadati</taxon>
        <taxon>Aquificota</taxon>
        <taxon>Aquificia</taxon>
        <taxon>Desulfurobacteriales</taxon>
        <taxon>Desulfurobacteriaceae</taxon>
        <taxon>Balnearium</taxon>
    </lineage>
</organism>
<dbReference type="GO" id="GO:0005524">
    <property type="term" value="F:ATP binding"/>
    <property type="evidence" value="ECO:0007669"/>
    <property type="project" value="InterPro"/>
</dbReference>
<keyword evidence="4" id="KW-0830">Ubiquinone</keyword>
<name>A0A521ADR7_9BACT</name>
<accession>A0A521ADR7</accession>
<protein>
    <submittedName>
        <fullName evidence="4">Ubiquinone biosynthesis protein</fullName>
    </submittedName>
</protein>
<dbReference type="PANTHER" id="PTHR10566:SF113">
    <property type="entry name" value="PROTEIN ACTIVITY OF BC1 COMPLEX KINASE 7, CHLOROPLASTIC"/>
    <property type="match status" value="1"/>
</dbReference>
<feature type="domain" description="Protein kinase" evidence="3">
    <location>
        <begin position="115"/>
        <end position="418"/>
    </location>
</feature>
<evidence type="ECO:0000256" key="1">
    <source>
        <dbReference type="ARBA" id="ARBA00009670"/>
    </source>
</evidence>
<dbReference type="InterPro" id="IPR000719">
    <property type="entry name" value="Prot_kinase_dom"/>
</dbReference>
<dbReference type="InterPro" id="IPR011009">
    <property type="entry name" value="Kinase-like_dom_sf"/>
</dbReference>
<evidence type="ECO:0000313" key="4">
    <source>
        <dbReference type="EMBL" id="SMO32916.1"/>
    </source>
</evidence>
<reference evidence="4 5" key="1">
    <citation type="submission" date="2017-05" db="EMBL/GenBank/DDBJ databases">
        <authorList>
            <person name="Varghese N."/>
            <person name="Submissions S."/>
        </authorList>
    </citation>
    <scope>NUCLEOTIDE SEQUENCE [LARGE SCALE GENOMIC DNA]</scope>
    <source>
        <strain evidence="4 5">DSM 16304</strain>
    </source>
</reference>
<proteinExistence type="inferred from homology"/>
<gene>
    <name evidence="4" type="ORF">SAMN06269117_10171</name>
</gene>
<evidence type="ECO:0000259" key="3">
    <source>
        <dbReference type="PROSITE" id="PS50011"/>
    </source>
</evidence>
<feature type="transmembrane region" description="Helical" evidence="2">
    <location>
        <begin position="465"/>
        <end position="495"/>
    </location>
</feature>
<dbReference type="PROSITE" id="PS50011">
    <property type="entry name" value="PROTEIN_KINASE_DOM"/>
    <property type="match status" value="1"/>
</dbReference>
<dbReference type="CDD" id="cd05121">
    <property type="entry name" value="ABC1_ADCK3-like"/>
    <property type="match status" value="1"/>
</dbReference>
<evidence type="ECO:0000313" key="5">
    <source>
        <dbReference type="Proteomes" id="UP000317315"/>
    </source>
</evidence>
<sequence>MKNLLRLWQLLGFAYFCSFEIISQYITPFLSRILGYLLFFPYRFLLSYPPPVRLRVALERLGGAYIKVGQLLSTRIDILPVEYVKELEKLQDRVPPQPLMELLSSYPELKNFFFKIDEEPIGSGSVAQVHRALLKNGEEVALKIIRPKAEEFIKRDVSILRNLVRLLSPIPVIREFRIPQILSEFERILLSELDLSKEAAYMELFKKFSEEESSLYIPRVFWEFSSSKYLTTEFVRGKKLSYELFSDMEEEERKRLSEDFVRIVNRMVFELGVFHGDLHPGNIFLLPGKKFAFVDFGIVGRLSPDTLNEFFMFSLGVMNKDPDLIVGALKRIGALSEGVNENLLKREVLIFLDKYYNQPLSKIDAERLFYEELSVARRFKVVLPEELVTLMKTIAHTESIARIIYPDFRLPPLLKPYLKKIAPKILLSTAKRKGFKWFSDYLLLFEELPQRLRSKKEEGVTKESLFWSSALLGFVFVLTLSPKLLFVYFPALYFFKKLSKT</sequence>
<dbReference type="PANTHER" id="PTHR10566">
    <property type="entry name" value="CHAPERONE-ACTIVITY OF BC1 COMPLEX CABC1 -RELATED"/>
    <property type="match status" value="1"/>
</dbReference>
<dbReference type="SUPFAM" id="SSF56112">
    <property type="entry name" value="Protein kinase-like (PK-like)"/>
    <property type="match status" value="1"/>
</dbReference>
<dbReference type="Gene3D" id="3.30.200.20">
    <property type="entry name" value="Phosphorylase Kinase, domain 1"/>
    <property type="match status" value="1"/>
</dbReference>
<dbReference type="InterPro" id="IPR050154">
    <property type="entry name" value="UbiB_kinase"/>
</dbReference>
<dbReference type="RefSeq" id="WP_142933400.1">
    <property type="nucleotide sequence ID" value="NZ_FXTM01000001.1"/>
</dbReference>
<dbReference type="Gene3D" id="1.10.510.10">
    <property type="entry name" value="Transferase(Phosphotransferase) domain 1"/>
    <property type="match status" value="1"/>
</dbReference>
<keyword evidence="2" id="KW-1133">Transmembrane helix</keyword>
<dbReference type="OrthoDB" id="9795390at2"/>
<keyword evidence="2" id="KW-0812">Transmembrane</keyword>
<dbReference type="EMBL" id="FXTM01000001">
    <property type="protein sequence ID" value="SMO32916.1"/>
    <property type="molecule type" value="Genomic_DNA"/>
</dbReference>
<dbReference type="SMART" id="SM00220">
    <property type="entry name" value="S_TKc"/>
    <property type="match status" value="1"/>
</dbReference>
<dbReference type="AlphaFoldDB" id="A0A521ADR7"/>
<keyword evidence="2" id="KW-0472">Membrane</keyword>
<dbReference type="GO" id="GO:0004672">
    <property type="term" value="F:protein kinase activity"/>
    <property type="evidence" value="ECO:0007669"/>
    <property type="project" value="InterPro"/>
</dbReference>
<comment type="similarity">
    <text evidence="1">Belongs to the protein kinase superfamily. ADCK protein kinase family.</text>
</comment>
<dbReference type="Pfam" id="PF03109">
    <property type="entry name" value="ABC1"/>
    <property type="match status" value="1"/>
</dbReference>